<dbReference type="Gene3D" id="2.40.160.60">
    <property type="entry name" value="Outer membrane protein transport protein (OMPP1/FadL/TodX)"/>
    <property type="match status" value="1"/>
</dbReference>
<dbReference type="AlphaFoldDB" id="A0A382AHM7"/>
<gene>
    <name evidence="1" type="ORF">METZ01_LOCUS153311</name>
</gene>
<evidence type="ECO:0000313" key="1">
    <source>
        <dbReference type="EMBL" id="SVB00457.1"/>
    </source>
</evidence>
<organism evidence="1">
    <name type="scientific">marine metagenome</name>
    <dbReference type="NCBI Taxonomy" id="408172"/>
    <lineage>
        <taxon>unclassified sequences</taxon>
        <taxon>metagenomes</taxon>
        <taxon>ecological metagenomes</taxon>
    </lineage>
</organism>
<sequence>MFKIYLILLSFAFAQDYASFAGSFLRMGSSARSMGMGSAFTAEIDDGFAAYHNPASMVFLEKRQVGFNHHF</sequence>
<accession>A0A382AHM7</accession>
<proteinExistence type="predicted"/>
<reference evidence="1" key="1">
    <citation type="submission" date="2018-05" db="EMBL/GenBank/DDBJ databases">
        <authorList>
            <person name="Lanie J.A."/>
            <person name="Ng W.-L."/>
            <person name="Kazmierczak K.M."/>
            <person name="Andrzejewski T.M."/>
            <person name="Davidsen T.M."/>
            <person name="Wayne K.J."/>
            <person name="Tettelin H."/>
            <person name="Glass J.I."/>
            <person name="Rusch D."/>
            <person name="Podicherti R."/>
            <person name="Tsui H.-C.T."/>
            <person name="Winkler M.E."/>
        </authorList>
    </citation>
    <scope>NUCLEOTIDE SEQUENCE</scope>
</reference>
<dbReference type="EMBL" id="UINC01025243">
    <property type="protein sequence ID" value="SVB00457.1"/>
    <property type="molecule type" value="Genomic_DNA"/>
</dbReference>
<dbReference type="SUPFAM" id="SSF56935">
    <property type="entry name" value="Porins"/>
    <property type="match status" value="1"/>
</dbReference>
<evidence type="ECO:0008006" key="2">
    <source>
        <dbReference type="Google" id="ProtNLM"/>
    </source>
</evidence>
<name>A0A382AHM7_9ZZZZ</name>
<feature type="non-terminal residue" evidence="1">
    <location>
        <position position="71"/>
    </location>
</feature>
<protein>
    <recommendedName>
        <fullName evidence="2">PorV/PorQ family protein</fullName>
    </recommendedName>
</protein>